<dbReference type="OrthoDB" id="1303839at2759"/>
<organism evidence="2 3">
    <name type="scientific">Solanum commersonii</name>
    <name type="common">Commerson's wild potato</name>
    <name type="synonym">Commerson's nightshade</name>
    <dbReference type="NCBI Taxonomy" id="4109"/>
    <lineage>
        <taxon>Eukaryota</taxon>
        <taxon>Viridiplantae</taxon>
        <taxon>Streptophyta</taxon>
        <taxon>Embryophyta</taxon>
        <taxon>Tracheophyta</taxon>
        <taxon>Spermatophyta</taxon>
        <taxon>Magnoliopsida</taxon>
        <taxon>eudicotyledons</taxon>
        <taxon>Gunneridae</taxon>
        <taxon>Pentapetalae</taxon>
        <taxon>asterids</taxon>
        <taxon>lamiids</taxon>
        <taxon>Solanales</taxon>
        <taxon>Solanaceae</taxon>
        <taxon>Solanoideae</taxon>
        <taxon>Solaneae</taxon>
        <taxon>Solanum</taxon>
    </lineage>
</organism>
<dbReference type="Proteomes" id="UP000824120">
    <property type="component" value="Chromosome 4"/>
</dbReference>
<keyword evidence="1" id="KW-0812">Transmembrane</keyword>
<evidence type="ECO:0000313" key="2">
    <source>
        <dbReference type="EMBL" id="KAG5610951.1"/>
    </source>
</evidence>
<evidence type="ECO:0000313" key="3">
    <source>
        <dbReference type="Proteomes" id="UP000824120"/>
    </source>
</evidence>
<sequence length="68" mass="8042">MHVAKMRMLSWMCGHTRCDKIRSEDIQSKVGVASMVNKMREVRLKWFGYVTFILFRLLQYFVVVVAPC</sequence>
<dbReference type="AlphaFoldDB" id="A0A9J5ZG71"/>
<gene>
    <name evidence="2" type="ORF">H5410_022232</name>
</gene>
<keyword evidence="1" id="KW-1133">Transmembrane helix</keyword>
<feature type="transmembrane region" description="Helical" evidence="1">
    <location>
        <begin position="46"/>
        <end position="66"/>
    </location>
</feature>
<dbReference type="EMBL" id="JACXVP010000004">
    <property type="protein sequence ID" value="KAG5610951.1"/>
    <property type="molecule type" value="Genomic_DNA"/>
</dbReference>
<protein>
    <submittedName>
        <fullName evidence="2">Uncharacterized protein</fullName>
    </submittedName>
</protein>
<reference evidence="2 3" key="1">
    <citation type="submission" date="2020-09" db="EMBL/GenBank/DDBJ databases">
        <title>De no assembly of potato wild relative species, Solanum commersonii.</title>
        <authorList>
            <person name="Cho K."/>
        </authorList>
    </citation>
    <scope>NUCLEOTIDE SEQUENCE [LARGE SCALE GENOMIC DNA]</scope>
    <source>
        <strain evidence="2">LZ3.2</strain>
        <tissue evidence="2">Leaf</tissue>
    </source>
</reference>
<accession>A0A9J5ZG71</accession>
<comment type="caution">
    <text evidence="2">The sequence shown here is derived from an EMBL/GenBank/DDBJ whole genome shotgun (WGS) entry which is preliminary data.</text>
</comment>
<name>A0A9J5ZG71_SOLCO</name>
<keyword evidence="3" id="KW-1185">Reference proteome</keyword>
<evidence type="ECO:0000256" key="1">
    <source>
        <dbReference type="SAM" id="Phobius"/>
    </source>
</evidence>
<keyword evidence="1" id="KW-0472">Membrane</keyword>
<proteinExistence type="predicted"/>